<dbReference type="InterPro" id="IPR014710">
    <property type="entry name" value="RmlC-like_jellyroll"/>
</dbReference>
<dbReference type="InterPro" id="IPR041916">
    <property type="entry name" value="Anti_sigma_zinc_sf"/>
</dbReference>
<organism evidence="2 3">
    <name type="scientific">Mucilaginibacter calamicampi</name>
    <dbReference type="NCBI Taxonomy" id="1302352"/>
    <lineage>
        <taxon>Bacteria</taxon>
        <taxon>Pseudomonadati</taxon>
        <taxon>Bacteroidota</taxon>
        <taxon>Sphingobacteriia</taxon>
        <taxon>Sphingobacteriales</taxon>
        <taxon>Sphingobacteriaceae</taxon>
        <taxon>Mucilaginibacter</taxon>
    </lineage>
</organism>
<name>A0ABW2YWR0_9SPHI</name>
<dbReference type="Proteomes" id="UP001596958">
    <property type="component" value="Unassembled WGS sequence"/>
</dbReference>
<proteinExistence type="predicted"/>
<sequence>MNLQDYIDSGILEQYCLGLLNSAEAEQVASYCLQYPELREELKSIEAAIEKMSAEKAVETPEKLKDKILARLGFTGNQVLDINNLPPTDAYSNYLSWLQAVEHLLPTEPFEGLNIQVLQQNDKIAQMLVVAKVDVPDESHDNYTESFFILEGKCSCAIDGEEVFLNAGDFLEIPLYAEHNITMLTPTVTAILQYRFV</sequence>
<feature type="domain" description="Cupin type-2" evidence="1">
    <location>
        <begin position="134"/>
        <end position="184"/>
    </location>
</feature>
<gene>
    <name evidence="2" type="ORF">ACFQZS_12280</name>
</gene>
<dbReference type="Pfam" id="PF07883">
    <property type="entry name" value="Cupin_2"/>
    <property type="match status" value="1"/>
</dbReference>
<dbReference type="InterPro" id="IPR013096">
    <property type="entry name" value="Cupin_2"/>
</dbReference>
<reference evidence="3" key="1">
    <citation type="journal article" date="2019" name="Int. J. Syst. Evol. Microbiol.">
        <title>The Global Catalogue of Microorganisms (GCM) 10K type strain sequencing project: providing services to taxonomists for standard genome sequencing and annotation.</title>
        <authorList>
            <consortium name="The Broad Institute Genomics Platform"/>
            <consortium name="The Broad Institute Genome Sequencing Center for Infectious Disease"/>
            <person name="Wu L."/>
            <person name="Ma J."/>
        </authorList>
    </citation>
    <scope>NUCLEOTIDE SEQUENCE [LARGE SCALE GENOMIC DNA]</scope>
    <source>
        <strain evidence="3">CCUG 63418</strain>
    </source>
</reference>
<dbReference type="SUPFAM" id="SSF51182">
    <property type="entry name" value="RmlC-like cupins"/>
    <property type="match status" value="1"/>
</dbReference>
<dbReference type="InterPro" id="IPR011051">
    <property type="entry name" value="RmlC_Cupin_sf"/>
</dbReference>
<dbReference type="Gene3D" id="2.60.120.10">
    <property type="entry name" value="Jelly Rolls"/>
    <property type="match status" value="1"/>
</dbReference>
<evidence type="ECO:0000259" key="1">
    <source>
        <dbReference type="Pfam" id="PF07883"/>
    </source>
</evidence>
<keyword evidence="3" id="KW-1185">Reference proteome</keyword>
<evidence type="ECO:0000313" key="2">
    <source>
        <dbReference type="EMBL" id="MFD0750923.1"/>
    </source>
</evidence>
<protein>
    <submittedName>
        <fullName evidence="2">Cupin domain-containing protein</fullName>
    </submittedName>
</protein>
<accession>A0ABW2YWR0</accession>
<dbReference type="RefSeq" id="WP_377100626.1">
    <property type="nucleotide sequence ID" value="NZ_JBHTHU010000009.1"/>
</dbReference>
<dbReference type="Gene3D" id="1.10.10.1320">
    <property type="entry name" value="Anti-sigma factor, zinc-finger domain"/>
    <property type="match status" value="1"/>
</dbReference>
<comment type="caution">
    <text evidence="2">The sequence shown here is derived from an EMBL/GenBank/DDBJ whole genome shotgun (WGS) entry which is preliminary data.</text>
</comment>
<dbReference type="EMBL" id="JBHTHU010000009">
    <property type="protein sequence ID" value="MFD0750923.1"/>
    <property type="molecule type" value="Genomic_DNA"/>
</dbReference>
<evidence type="ECO:0000313" key="3">
    <source>
        <dbReference type="Proteomes" id="UP001596958"/>
    </source>
</evidence>